<reference evidence="2 3" key="1">
    <citation type="journal article" date="2016" name="Antonie Van Leeuwenhoek">
        <title>Dongia soli sp. nov., isolated from soil from Dokdo, Korea.</title>
        <authorList>
            <person name="Kim D.U."/>
            <person name="Lee H."/>
            <person name="Kim H."/>
            <person name="Kim S.G."/>
            <person name="Ka J.O."/>
        </authorList>
    </citation>
    <scope>NUCLEOTIDE SEQUENCE [LARGE SCALE GENOMIC DNA]</scope>
    <source>
        <strain evidence="2 3">D78</strain>
    </source>
</reference>
<dbReference type="InterPro" id="IPR001509">
    <property type="entry name" value="Epimerase_deHydtase"/>
</dbReference>
<name>A0ABU5ECM3_9PROT</name>
<organism evidence="2 3">
    <name type="scientific">Dongia soli</name>
    <dbReference type="NCBI Taxonomy" id="600628"/>
    <lineage>
        <taxon>Bacteria</taxon>
        <taxon>Pseudomonadati</taxon>
        <taxon>Pseudomonadota</taxon>
        <taxon>Alphaproteobacteria</taxon>
        <taxon>Rhodospirillales</taxon>
        <taxon>Dongiaceae</taxon>
        <taxon>Dongia</taxon>
    </lineage>
</organism>
<dbReference type="EMBL" id="JAXCLW010000003">
    <property type="protein sequence ID" value="MDY0884069.1"/>
    <property type="molecule type" value="Genomic_DNA"/>
</dbReference>
<dbReference type="PANTHER" id="PTHR43245">
    <property type="entry name" value="BIFUNCTIONAL POLYMYXIN RESISTANCE PROTEIN ARNA"/>
    <property type="match status" value="1"/>
</dbReference>
<dbReference type="SUPFAM" id="SSF51735">
    <property type="entry name" value="NAD(P)-binding Rossmann-fold domains"/>
    <property type="match status" value="1"/>
</dbReference>
<accession>A0ABU5ECM3</accession>
<gene>
    <name evidence="2" type="ORF">SMD27_14555</name>
</gene>
<proteinExistence type="predicted"/>
<feature type="domain" description="NAD-dependent epimerase/dehydratase" evidence="1">
    <location>
        <begin position="4"/>
        <end position="202"/>
    </location>
</feature>
<evidence type="ECO:0000313" key="2">
    <source>
        <dbReference type="EMBL" id="MDY0884069.1"/>
    </source>
</evidence>
<sequence>METLVIGSTSTIGRAIAEACAEFGPVEMAGRRQADVFVDLSESNAVPAIDTTYDVVIHAAADFGGAADADIVRAEQVNAIGTLMACRAARTARARHFILISSISAEYLEDHHYFDIYALSKRHSEDLAAFYCRRYNINITILRPTQIYDEADNCSKHQPLFYTIVDRAFVGDDVHIYGTRDTRRNYLFIGDLAFTVSQVAKQSITGTFACAHPDTPSSTEIASTAFDVFKRGGCVRFLADKNDIPHTPSPTDFEIYKRIGYWPTVNLREGLTRIRDFREKGL</sequence>
<dbReference type="Pfam" id="PF01370">
    <property type="entry name" value="Epimerase"/>
    <property type="match status" value="1"/>
</dbReference>
<dbReference type="InterPro" id="IPR036291">
    <property type="entry name" value="NAD(P)-bd_dom_sf"/>
</dbReference>
<protein>
    <submittedName>
        <fullName evidence="2">NAD(P)-dependent oxidoreductase</fullName>
    </submittedName>
</protein>
<keyword evidence="3" id="KW-1185">Reference proteome</keyword>
<dbReference type="RefSeq" id="WP_320509126.1">
    <property type="nucleotide sequence ID" value="NZ_JAXCLW010000003.1"/>
</dbReference>
<dbReference type="InterPro" id="IPR050177">
    <property type="entry name" value="Lipid_A_modif_metabolic_enz"/>
</dbReference>
<comment type="caution">
    <text evidence="2">The sequence shown here is derived from an EMBL/GenBank/DDBJ whole genome shotgun (WGS) entry which is preliminary data.</text>
</comment>
<dbReference type="PANTHER" id="PTHR43245:SF13">
    <property type="entry name" value="UDP-D-APIOSE_UDP-D-XYLOSE SYNTHASE 2"/>
    <property type="match status" value="1"/>
</dbReference>
<dbReference type="Gene3D" id="3.40.50.720">
    <property type="entry name" value="NAD(P)-binding Rossmann-like Domain"/>
    <property type="match status" value="1"/>
</dbReference>
<evidence type="ECO:0000259" key="1">
    <source>
        <dbReference type="Pfam" id="PF01370"/>
    </source>
</evidence>
<evidence type="ECO:0000313" key="3">
    <source>
        <dbReference type="Proteomes" id="UP001279642"/>
    </source>
</evidence>
<dbReference type="Proteomes" id="UP001279642">
    <property type="component" value="Unassembled WGS sequence"/>
</dbReference>